<protein>
    <submittedName>
        <fullName evidence="5">Glycosyl transferase</fullName>
    </submittedName>
</protein>
<proteinExistence type="predicted"/>
<dbReference type="Pfam" id="PF06165">
    <property type="entry name" value="GH94_b-supersand"/>
    <property type="match status" value="1"/>
</dbReference>
<dbReference type="InterPro" id="IPR011013">
    <property type="entry name" value="Gal_mutarotase_sf_dom"/>
</dbReference>
<evidence type="ECO:0000259" key="4">
    <source>
        <dbReference type="Pfam" id="PF17167"/>
    </source>
</evidence>
<dbReference type="RefSeq" id="WP_343856653.1">
    <property type="nucleotide sequence ID" value="NZ_BAAACX010000004.1"/>
</dbReference>
<evidence type="ECO:0000313" key="6">
    <source>
        <dbReference type="Proteomes" id="UP001500340"/>
    </source>
</evidence>
<evidence type="ECO:0000313" key="5">
    <source>
        <dbReference type="EMBL" id="GAA0375412.1"/>
    </source>
</evidence>
<accession>A0ABN0XXA5</accession>
<keyword evidence="2 5" id="KW-0808">Transferase</keyword>
<reference evidence="5 6" key="1">
    <citation type="journal article" date="2019" name="Int. J. Syst. Evol. Microbiol.">
        <title>The Global Catalogue of Microorganisms (GCM) 10K type strain sequencing project: providing services to taxonomists for standard genome sequencing and annotation.</title>
        <authorList>
            <consortium name="The Broad Institute Genomics Platform"/>
            <consortium name="The Broad Institute Genome Sequencing Center for Infectious Disease"/>
            <person name="Wu L."/>
            <person name="Ma J."/>
        </authorList>
    </citation>
    <scope>NUCLEOTIDE SEQUENCE [LARGE SCALE GENOMIC DNA]</scope>
    <source>
        <strain evidence="5 6">JCM 12774</strain>
    </source>
</reference>
<dbReference type="GO" id="GO:0016740">
    <property type="term" value="F:transferase activity"/>
    <property type="evidence" value="ECO:0007669"/>
    <property type="project" value="UniProtKB-KW"/>
</dbReference>
<dbReference type="InterPro" id="IPR012341">
    <property type="entry name" value="6hp_glycosidase-like_sf"/>
</dbReference>
<dbReference type="PANTHER" id="PTHR37469:SF2">
    <property type="entry name" value="CELLOBIONIC ACID PHOSPHORYLASE"/>
    <property type="match status" value="1"/>
</dbReference>
<dbReference type="InterPro" id="IPR037018">
    <property type="entry name" value="GH65_N"/>
</dbReference>
<sequence length="821" mass="92723">MKFGHFDDTRKEYVINTPQTPYPWINYLGNEQFFGLISNTAGGYTFYRDARLRRITRYRYNNVPVDIGGRYYYLRDHDNEDFWTPGWMPVKRELDFYECRHGLGYTSITGERGGISVNQLAFVPLGYNGEVHRLTVSNTSDRSKTVSLFSFAEFCLWNAQDDMTNFQRNFSTGEVEVKDSVIYHKTEYRERRDHYAFYSVNRSIDGFDTDRESFVGLYNGLHEPQAVIAGKSNNSIASGWSPVGSHQIKLTLAAGEEQSLIFILGYVEVPEDEKWEAPSVINKKPAEAMIAQFSTNAAVDQAMDNLAAYWDGLLSKYQIESHDDKLNRMVNIWNPYQCMVTFNMSRSASYFESGIGRGMGFRDSNQDLLGFVHQIPERARERILDIAATQFEDGSAYHQYQPLTKKGNNEIGSGFNDDPLWLISGTSAYIKETGDFSILDEQVPFDSNPDNTATLFEHLKRSFYHVVNNLGPHQLPLIGRADWNDCLNLNCFSKEPGESFQTTANIEGRVAESVFIAGLFVFVGPDFVELCRSRGLTEEAAEAVKHIDTMRAFTLEHGFDGDWFLRAYDHYGDKVGSKDNEEGQIFIEPQGMCVMARIGVEGGQAEKALRSVEQRLDTKYGIVLQQPPYSKYYINLGEISSYPPGYKENAGIFCHNNPWIMIAETVLGHGDRAFEVYSKIAPAYLEDISDIHRTEPYVYSQMIAGKDAVRHGEAKNSWLTGTAAWNYVAITQAILGIQADFTGLKIDPCIPADWDSFKITRAFRGDTYEIEILNPEHVSKGVKSISIDGQSIEGNIIPPAGDGAVHKVSVVMGSHNDELYL</sequence>
<comment type="caution">
    <text evidence="5">The sequence shown here is derived from an EMBL/GenBank/DDBJ whole genome shotgun (WGS) entry which is preliminary data.</text>
</comment>
<dbReference type="InterPro" id="IPR008928">
    <property type="entry name" value="6-hairpin_glycosidase_sf"/>
</dbReference>
<dbReference type="InterPro" id="IPR010383">
    <property type="entry name" value="Glyco_hydrolase_94_b-supersand"/>
</dbReference>
<gene>
    <name evidence="5" type="ORF">GCM10008933_03160</name>
</gene>
<dbReference type="Pfam" id="PF17167">
    <property type="entry name" value="Glyco_hydro_94"/>
    <property type="match status" value="1"/>
</dbReference>
<dbReference type="Gene3D" id="1.20.890.20">
    <property type="entry name" value="mpn423 like domain"/>
    <property type="match status" value="1"/>
</dbReference>
<dbReference type="SMART" id="SM01068">
    <property type="entry name" value="CBM_X"/>
    <property type="match status" value="1"/>
</dbReference>
<organism evidence="5 6">
    <name type="scientific">Paenibacillus motobuensis</name>
    <dbReference type="NCBI Taxonomy" id="295324"/>
    <lineage>
        <taxon>Bacteria</taxon>
        <taxon>Bacillati</taxon>
        <taxon>Bacillota</taxon>
        <taxon>Bacilli</taxon>
        <taxon>Bacillales</taxon>
        <taxon>Paenibacillaceae</taxon>
        <taxon>Paenibacillus</taxon>
    </lineage>
</organism>
<dbReference type="Proteomes" id="UP001500340">
    <property type="component" value="Unassembled WGS sequence"/>
</dbReference>
<dbReference type="InterPro" id="IPR052047">
    <property type="entry name" value="GH94_Enzymes"/>
</dbReference>
<name>A0ABN0XXA5_9BACL</name>
<dbReference type="EMBL" id="BAAACX010000004">
    <property type="protein sequence ID" value="GAA0375412.1"/>
    <property type="molecule type" value="Genomic_DNA"/>
</dbReference>
<feature type="domain" description="Glycosyl hydrolase 94 catalytic" evidence="4">
    <location>
        <begin position="309"/>
        <end position="736"/>
    </location>
</feature>
<dbReference type="InterPro" id="IPR033432">
    <property type="entry name" value="GH94_catalytic"/>
</dbReference>
<dbReference type="Gene3D" id="2.70.98.40">
    <property type="entry name" value="Glycoside hydrolase, family 65, N-terminal domain"/>
    <property type="match status" value="1"/>
</dbReference>
<dbReference type="SUPFAM" id="SSF74650">
    <property type="entry name" value="Galactose mutarotase-like"/>
    <property type="match status" value="1"/>
</dbReference>
<dbReference type="PANTHER" id="PTHR37469">
    <property type="entry name" value="CELLOBIONIC ACID PHOSPHORYLASE-RELATED"/>
    <property type="match status" value="1"/>
</dbReference>
<evidence type="ECO:0000256" key="2">
    <source>
        <dbReference type="ARBA" id="ARBA00022679"/>
    </source>
</evidence>
<dbReference type="SUPFAM" id="SSF48208">
    <property type="entry name" value="Six-hairpin glycosidases"/>
    <property type="match status" value="1"/>
</dbReference>
<dbReference type="InterPro" id="IPR037825">
    <property type="entry name" value="GH94N_CBP"/>
</dbReference>
<keyword evidence="6" id="KW-1185">Reference proteome</keyword>
<dbReference type="CDD" id="cd11754">
    <property type="entry name" value="GH94N_CBP_like"/>
    <property type="match status" value="1"/>
</dbReference>
<evidence type="ECO:0000256" key="1">
    <source>
        <dbReference type="ARBA" id="ARBA00022676"/>
    </source>
</evidence>
<dbReference type="Gene3D" id="1.50.10.10">
    <property type="match status" value="1"/>
</dbReference>
<keyword evidence="1" id="KW-0328">Glycosyltransferase</keyword>
<feature type="domain" description="Glycosyl hydrolase 94 supersandwich" evidence="3">
    <location>
        <begin position="11"/>
        <end position="294"/>
    </location>
</feature>
<dbReference type="Gene3D" id="2.60.420.10">
    <property type="entry name" value="Maltose phosphorylase, domain 3"/>
    <property type="match status" value="1"/>
</dbReference>
<evidence type="ECO:0000259" key="3">
    <source>
        <dbReference type="Pfam" id="PF06165"/>
    </source>
</evidence>